<feature type="region of interest" description="Disordered" evidence="1">
    <location>
        <begin position="82"/>
        <end position="104"/>
    </location>
</feature>
<protein>
    <submittedName>
        <fullName evidence="3">Uncharacterized protein</fullName>
    </submittedName>
</protein>
<evidence type="ECO:0000313" key="3">
    <source>
        <dbReference type="EMBL" id="KAF2870627.1"/>
    </source>
</evidence>
<dbReference type="InterPro" id="IPR038872">
    <property type="entry name" value="Put_GTT3"/>
</dbReference>
<keyword evidence="2" id="KW-1133">Transmembrane helix</keyword>
<gene>
    <name evidence="3" type="ORF">BDV95DRAFT_496104</name>
</gene>
<dbReference type="OrthoDB" id="4034134at2759"/>
<evidence type="ECO:0000313" key="4">
    <source>
        <dbReference type="Proteomes" id="UP000481861"/>
    </source>
</evidence>
<dbReference type="PANTHER" id="PTHR41807">
    <property type="entry name" value="GLUTATHIONE TRANSFERASE 3"/>
    <property type="match status" value="1"/>
</dbReference>
<evidence type="ECO:0000256" key="2">
    <source>
        <dbReference type="SAM" id="Phobius"/>
    </source>
</evidence>
<dbReference type="Proteomes" id="UP000481861">
    <property type="component" value="Unassembled WGS sequence"/>
</dbReference>
<evidence type="ECO:0000256" key="1">
    <source>
        <dbReference type="SAM" id="MobiDB-lite"/>
    </source>
</evidence>
<comment type="caution">
    <text evidence="3">The sequence shown here is derived from an EMBL/GenBank/DDBJ whole genome shotgun (WGS) entry which is preliminary data.</text>
</comment>
<dbReference type="GO" id="GO:0016020">
    <property type="term" value="C:membrane"/>
    <property type="evidence" value="ECO:0007669"/>
    <property type="project" value="TreeGrafter"/>
</dbReference>
<reference evidence="3 4" key="1">
    <citation type="submission" date="2020-01" db="EMBL/GenBank/DDBJ databases">
        <authorList>
            <consortium name="DOE Joint Genome Institute"/>
            <person name="Haridas S."/>
            <person name="Albert R."/>
            <person name="Binder M."/>
            <person name="Bloem J."/>
            <person name="Labutti K."/>
            <person name="Salamov A."/>
            <person name="Andreopoulos B."/>
            <person name="Baker S.E."/>
            <person name="Barry K."/>
            <person name="Bills G."/>
            <person name="Bluhm B.H."/>
            <person name="Cannon C."/>
            <person name="Castanera R."/>
            <person name="Culley D.E."/>
            <person name="Daum C."/>
            <person name="Ezra D."/>
            <person name="Gonzalez J.B."/>
            <person name="Henrissat B."/>
            <person name="Kuo A."/>
            <person name="Liang C."/>
            <person name="Lipzen A."/>
            <person name="Lutzoni F."/>
            <person name="Magnuson J."/>
            <person name="Mondo S."/>
            <person name="Nolan M."/>
            <person name="Ohm R."/>
            <person name="Pangilinan J."/>
            <person name="Park H.-J.H."/>
            <person name="Ramirez L."/>
            <person name="Alfaro M."/>
            <person name="Sun H."/>
            <person name="Tritt A."/>
            <person name="Yoshinaga Y."/>
            <person name="Zwiers L.-H.L."/>
            <person name="Turgeon B.G."/>
            <person name="Goodwin S.B."/>
            <person name="Spatafora J.W."/>
            <person name="Crous P.W."/>
            <person name="Grigoriev I.V."/>
        </authorList>
    </citation>
    <scope>NUCLEOTIDE SEQUENCE [LARGE SCALE GENOMIC DNA]</scope>
    <source>
        <strain evidence="3 4">CBS 611.86</strain>
    </source>
</reference>
<sequence>MAHSWLQRKRKGELMELAQRANLPDVDGLLKDDLVDLLYNHLGSNAHYAKQSVFSDFYGRTASPYKRERVSTAETALMVPRPSRRQTVIKRADSESETPELTPEKPFMMRTPRAVDRIASRVAHVDYPASPAQLAEVADQSFQVAKTKATELWNRTKIDEAIEYVRDNASSVAAIQTLILVIEASGLQWNTLGTTFLGSTPPVLGATNDVYIPELWLLLTSDWWAPATLWSLTSWVLPLLVSYFFNLTLRSNTQRESPSRQSTIDPFTFNIVRAILAYSAYRIPVIGAGLVGEPGIARAQTLNWGPFSEATVRTVRENVPGEYYGLQIGSVVGLLVSLYTAALQK</sequence>
<accession>A0A7C8IDS1</accession>
<feature type="transmembrane region" description="Helical" evidence="2">
    <location>
        <begin position="223"/>
        <end position="245"/>
    </location>
</feature>
<keyword evidence="4" id="KW-1185">Reference proteome</keyword>
<proteinExistence type="predicted"/>
<dbReference type="AlphaFoldDB" id="A0A7C8IDS1"/>
<dbReference type="EMBL" id="JAADJZ010000013">
    <property type="protein sequence ID" value="KAF2870627.1"/>
    <property type="molecule type" value="Genomic_DNA"/>
</dbReference>
<dbReference type="PANTHER" id="PTHR41807:SF1">
    <property type="entry name" value="GLUTATHIONE TRANSFERASE 3"/>
    <property type="match status" value="1"/>
</dbReference>
<organism evidence="3 4">
    <name type="scientific">Massariosphaeria phaeospora</name>
    <dbReference type="NCBI Taxonomy" id="100035"/>
    <lineage>
        <taxon>Eukaryota</taxon>
        <taxon>Fungi</taxon>
        <taxon>Dikarya</taxon>
        <taxon>Ascomycota</taxon>
        <taxon>Pezizomycotina</taxon>
        <taxon>Dothideomycetes</taxon>
        <taxon>Pleosporomycetidae</taxon>
        <taxon>Pleosporales</taxon>
        <taxon>Pleosporales incertae sedis</taxon>
        <taxon>Massariosphaeria</taxon>
    </lineage>
</organism>
<feature type="transmembrane region" description="Helical" evidence="2">
    <location>
        <begin position="323"/>
        <end position="342"/>
    </location>
</feature>
<keyword evidence="2" id="KW-0812">Transmembrane</keyword>
<keyword evidence="2" id="KW-0472">Membrane</keyword>
<name>A0A7C8IDS1_9PLEO</name>